<reference evidence="2 3" key="1">
    <citation type="submission" date="2018-06" db="EMBL/GenBank/DDBJ databases">
        <title>Comparative genomics reveals the genomic features of Rhizophagus irregularis, R. cerebriforme, R. diaphanum and Gigaspora rosea, and their symbiotic lifestyle signature.</title>
        <authorList>
            <person name="Morin E."/>
            <person name="San Clemente H."/>
            <person name="Chen E.C.H."/>
            <person name="De La Providencia I."/>
            <person name="Hainaut M."/>
            <person name="Kuo A."/>
            <person name="Kohler A."/>
            <person name="Murat C."/>
            <person name="Tang N."/>
            <person name="Roy S."/>
            <person name="Loubradou J."/>
            <person name="Henrissat B."/>
            <person name="Grigoriev I.V."/>
            <person name="Corradi N."/>
            <person name="Roux C."/>
            <person name="Martin F.M."/>
        </authorList>
    </citation>
    <scope>NUCLEOTIDE SEQUENCE [LARGE SCALE GENOMIC DNA]</scope>
    <source>
        <strain evidence="2 3">DAOM 227022</strain>
    </source>
</reference>
<proteinExistence type="predicted"/>
<dbReference type="SUPFAM" id="SSF53335">
    <property type="entry name" value="S-adenosyl-L-methionine-dependent methyltransferases"/>
    <property type="match status" value="1"/>
</dbReference>
<sequence>MGLTKISNLFHGKHTKRLLNFNDLEVERLQYAHDVHQTLFEGNFSSPVTDLLREGAKVLDFRCCRACEMSSDFKNSTFYAIESVSCFPTQKPFNVEFIKSNILNDGIPFENDFFDFIYVRSAILWYTVSQWKEIIIPELIRVLKPGGYLEIMEAELKLFGEDTETPIMTKHVEKFRALLRSRKIDSYMILELPNILNSTNQMMDIQEDVRKCPVGTWDSRIGELGANLSISLILQTLITTRLTRQEDYSDIANKMMFESLSLKIDIL</sequence>
<dbReference type="Pfam" id="PF08241">
    <property type="entry name" value="Methyltransf_11"/>
    <property type="match status" value="1"/>
</dbReference>
<dbReference type="InterPro" id="IPR029063">
    <property type="entry name" value="SAM-dependent_MTases_sf"/>
</dbReference>
<evidence type="ECO:0000259" key="1">
    <source>
        <dbReference type="Pfam" id="PF08241"/>
    </source>
</evidence>
<dbReference type="Proteomes" id="UP000265703">
    <property type="component" value="Unassembled WGS sequence"/>
</dbReference>
<organism evidence="2 3">
    <name type="scientific">Glomus cerebriforme</name>
    <dbReference type="NCBI Taxonomy" id="658196"/>
    <lineage>
        <taxon>Eukaryota</taxon>
        <taxon>Fungi</taxon>
        <taxon>Fungi incertae sedis</taxon>
        <taxon>Mucoromycota</taxon>
        <taxon>Glomeromycotina</taxon>
        <taxon>Glomeromycetes</taxon>
        <taxon>Glomerales</taxon>
        <taxon>Glomeraceae</taxon>
        <taxon>Glomus</taxon>
    </lineage>
</organism>
<dbReference type="Gene3D" id="3.40.50.150">
    <property type="entry name" value="Vaccinia Virus protein VP39"/>
    <property type="match status" value="1"/>
</dbReference>
<gene>
    <name evidence="2" type="ORF">C1645_878552</name>
</gene>
<dbReference type="AlphaFoldDB" id="A0A397SRH9"/>
<dbReference type="OrthoDB" id="2013972at2759"/>
<dbReference type="EMBL" id="QKYT01000353">
    <property type="protein sequence ID" value="RIA86625.1"/>
    <property type="molecule type" value="Genomic_DNA"/>
</dbReference>
<evidence type="ECO:0000313" key="2">
    <source>
        <dbReference type="EMBL" id="RIA86625.1"/>
    </source>
</evidence>
<dbReference type="CDD" id="cd02440">
    <property type="entry name" value="AdoMet_MTases"/>
    <property type="match status" value="1"/>
</dbReference>
<dbReference type="InterPro" id="IPR013216">
    <property type="entry name" value="Methyltransf_11"/>
</dbReference>
<protein>
    <recommendedName>
        <fullName evidence="1">Methyltransferase type 11 domain-containing protein</fullName>
    </recommendedName>
</protein>
<comment type="caution">
    <text evidence="2">The sequence shown here is derived from an EMBL/GenBank/DDBJ whole genome shotgun (WGS) entry which is preliminary data.</text>
</comment>
<keyword evidence="3" id="KW-1185">Reference proteome</keyword>
<name>A0A397SRH9_9GLOM</name>
<evidence type="ECO:0000313" key="3">
    <source>
        <dbReference type="Proteomes" id="UP000265703"/>
    </source>
</evidence>
<accession>A0A397SRH9</accession>
<feature type="domain" description="Methyltransferase type 11" evidence="1">
    <location>
        <begin position="91"/>
        <end position="149"/>
    </location>
</feature>
<dbReference type="GO" id="GO:0008757">
    <property type="term" value="F:S-adenosylmethionine-dependent methyltransferase activity"/>
    <property type="evidence" value="ECO:0007669"/>
    <property type="project" value="InterPro"/>
</dbReference>